<accession>A0A3M7R0W5</accession>
<keyword evidence="2" id="KW-1185">Reference proteome</keyword>
<dbReference type="Proteomes" id="UP000276133">
    <property type="component" value="Unassembled WGS sequence"/>
</dbReference>
<proteinExistence type="predicted"/>
<protein>
    <submittedName>
        <fullName evidence="1">Uncharacterized protein</fullName>
    </submittedName>
</protein>
<name>A0A3M7R0W5_BRAPC</name>
<dbReference type="AlphaFoldDB" id="A0A3M7R0W5"/>
<reference evidence="1 2" key="1">
    <citation type="journal article" date="2018" name="Sci. Rep.">
        <title>Genomic signatures of local adaptation to the degree of environmental predictability in rotifers.</title>
        <authorList>
            <person name="Franch-Gras L."/>
            <person name="Hahn C."/>
            <person name="Garcia-Roger E.M."/>
            <person name="Carmona M.J."/>
            <person name="Serra M."/>
            <person name="Gomez A."/>
        </authorList>
    </citation>
    <scope>NUCLEOTIDE SEQUENCE [LARGE SCALE GENOMIC DNA]</scope>
    <source>
        <strain evidence="1">HYR1</strain>
    </source>
</reference>
<comment type="caution">
    <text evidence="1">The sequence shown here is derived from an EMBL/GenBank/DDBJ whole genome shotgun (WGS) entry which is preliminary data.</text>
</comment>
<gene>
    <name evidence="1" type="ORF">BpHYR1_044866</name>
</gene>
<organism evidence="1 2">
    <name type="scientific">Brachionus plicatilis</name>
    <name type="common">Marine rotifer</name>
    <name type="synonym">Brachionus muelleri</name>
    <dbReference type="NCBI Taxonomy" id="10195"/>
    <lineage>
        <taxon>Eukaryota</taxon>
        <taxon>Metazoa</taxon>
        <taxon>Spiralia</taxon>
        <taxon>Gnathifera</taxon>
        <taxon>Rotifera</taxon>
        <taxon>Eurotatoria</taxon>
        <taxon>Monogononta</taxon>
        <taxon>Pseudotrocha</taxon>
        <taxon>Ploima</taxon>
        <taxon>Brachionidae</taxon>
        <taxon>Brachionus</taxon>
    </lineage>
</organism>
<evidence type="ECO:0000313" key="2">
    <source>
        <dbReference type="Proteomes" id="UP000276133"/>
    </source>
</evidence>
<dbReference type="EMBL" id="REGN01004498">
    <property type="protein sequence ID" value="RNA17226.1"/>
    <property type="molecule type" value="Genomic_DNA"/>
</dbReference>
<sequence>MTSGRIIRAFSNHLYQIGLFTSIKRYKRLFLSTRCSEEIVYFFRDFKLLEYVEILSLDFVTKFRSINFNCCIIF</sequence>
<evidence type="ECO:0000313" key="1">
    <source>
        <dbReference type="EMBL" id="RNA17226.1"/>
    </source>
</evidence>